<dbReference type="InterPro" id="IPR048823">
    <property type="entry name" value="Cas3_I-F_Cas2"/>
</dbReference>
<comment type="caution">
    <text evidence="11">The sequence shown here is derived from an EMBL/GenBank/DDBJ whole genome shotgun (WGS) entry which is preliminary data.</text>
</comment>
<evidence type="ECO:0000256" key="7">
    <source>
        <dbReference type="ARBA" id="ARBA00022840"/>
    </source>
</evidence>
<dbReference type="GO" id="GO:0004386">
    <property type="term" value="F:helicase activity"/>
    <property type="evidence" value="ECO:0007669"/>
    <property type="project" value="UniProtKB-KW"/>
</dbReference>
<proteinExistence type="inferred from homology"/>
<dbReference type="RefSeq" id="WP_039610576.1">
    <property type="nucleotide sequence ID" value="NZ_JWIC01000007.1"/>
</dbReference>
<dbReference type="Pfam" id="PF22590">
    <property type="entry name" value="Cas3-like_C_2"/>
    <property type="match status" value="1"/>
</dbReference>
<dbReference type="InterPro" id="IPR014001">
    <property type="entry name" value="Helicase_ATP-bd"/>
</dbReference>
<dbReference type="SMART" id="SM00487">
    <property type="entry name" value="DEXDc"/>
    <property type="match status" value="1"/>
</dbReference>
<dbReference type="Gene3D" id="3.40.50.300">
    <property type="entry name" value="P-loop containing nucleotide triphosphate hydrolases"/>
    <property type="match status" value="1"/>
</dbReference>
<comment type="similarity">
    <text evidence="2">In the central section; belongs to the CRISPR-associated helicase Cas3 family.</text>
</comment>
<dbReference type="InterPro" id="IPR054712">
    <property type="entry name" value="Cas3-like_dom"/>
</dbReference>
<dbReference type="PROSITE" id="PS51192">
    <property type="entry name" value="HELICASE_ATP_BIND_1"/>
    <property type="match status" value="1"/>
</dbReference>
<dbReference type="GO" id="GO:0005524">
    <property type="term" value="F:ATP binding"/>
    <property type="evidence" value="ECO:0007669"/>
    <property type="project" value="UniProtKB-KW"/>
</dbReference>
<gene>
    <name evidence="11" type="ORF">JF50_16945</name>
</gene>
<dbReference type="Pfam" id="PF21384">
    <property type="entry name" value="Cas3_I-F_Cas2"/>
    <property type="match status" value="1"/>
</dbReference>
<dbReference type="AlphaFoldDB" id="A0A0C1MGJ5"/>
<evidence type="ECO:0000313" key="12">
    <source>
        <dbReference type="Proteomes" id="UP000031327"/>
    </source>
</evidence>
<keyword evidence="4" id="KW-0547">Nucleotide-binding</keyword>
<sequence>MMVTFVSQCEKNALKKTRRVLDAFANRIGDNTWQTVITQDGLDTVKKMLRKTASRSTAVSCHWIRSRARSQLLWVVGNKSKFSLEGVVPVNYTTINDLKMDETKIMSEVVYANTQKQLLSEHLFAVGTVASLLVEQLFGSGQSGLKQAAFVSGCLHDIGKLDPEYRTWLEKTINKNEKQVIELHEDGLHIDAAKFSFEKHPRHNEISLWICQFIDLSPVLPNKKLFQLIEHTVFWHHAKPIRKDEYLKLNDVHRKLNATYKEKGMQELVAHTELLLKDVVKLQNNYEHPRTNADFTKCRIKYDEDLTSGFRKTDLPQYKQYECEELFKPYLNDINFNAKANILRACVISADRQVSALSAEELSNYITTATLDLLVEKTLQQHSNLTQQIQICLDGFEQTYRGSERNQAQNATAKELLDVEHVAVLNGPAGCGKTKIALEWAKLSDAKKVIWICPRVQVCEGLYHDLTSNEYLPSGKLEICTGEFKYINNQGESELTPQGQEFSGDIVLTTIDQVINSITTHTNVTAFTEFLNSHIVFDEFHEYIPMPAFNLLFAELIQAKKLMGSSANTLLVSATPNYSFIENILEIAKQDIKSIQSFNPSHYQINFELFDETQQNETNPLFKAQPKNTIVISNTATLAQQAFIQNQVTENAIVFHGKFKTKDKQAIFNKVYESFKAGGTKEFDVLRSGPIVQAALNITSLQMTSEFTLAENFLQRLGRLDRFGKSQTVNQYTVAVPSMIPESNGKITCSCARFLNGNNSYRSAYAWYVFLQNHISEHPLTINEIYQLYERFYQSSQGVAAVEQDLIAGLKESAKVIAAKVHDPIRFIQKQKASDKKKLKKSSLRGDSRFVQMVVMEIESFDNFTITDDYAMDWQESDGDFANCYTESLTLLRNTGIIDYAAKKHHQIDETSPSKGITAKNIGLRKQVLEGAAVEPQHPIYLSYTPSDLLTKLGENECDESAIYYLKGTKQVIGAMPLNKIIQS</sequence>
<keyword evidence="6" id="KW-0347">Helicase</keyword>
<evidence type="ECO:0000259" key="10">
    <source>
        <dbReference type="PROSITE" id="PS51643"/>
    </source>
</evidence>
<evidence type="ECO:0008006" key="13">
    <source>
        <dbReference type="Google" id="ProtNLM"/>
    </source>
</evidence>
<keyword evidence="7" id="KW-0067">ATP-binding</keyword>
<keyword evidence="8" id="KW-0051">Antiviral defense</keyword>
<evidence type="ECO:0000256" key="3">
    <source>
        <dbReference type="ARBA" id="ARBA00022723"/>
    </source>
</evidence>
<accession>A0A0C1MGJ5</accession>
<dbReference type="InterPro" id="IPR038257">
    <property type="entry name" value="CRISPR-assoc_Cas3_HD_sf"/>
</dbReference>
<evidence type="ECO:0000256" key="4">
    <source>
        <dbReference type="ARBA" id="ARBA00022741"/>
    </source>
</evidence>
<evidence type="ECO:0000256" key="8">
    <source>
        <dbReference type="ARBA" id="ARBA00023118"/>
    </source>
</evidence>
<evidence type="ECO:0000256" key="5">
    <source>
        <dbReference type="ARBA" id="ARBA00022801"/>
    </source>
</evidence>
<evidence type="ECO:0000313" key="11">
    <source>
        <dbReference type="EMBL" id="KID56004.1"/>
    </source>
</evidence>
<dbReference type="GO" id="GO:0051607">
    <property type="term" value="P:defense response to virus"/>
    <property type="evidence" value="ECO:0007669"/>
    <property type="project" value="UniProtKB-KW"/>
</dbReference>
<keyword evidence="5" id="KW-0378">Hydrolase</keyword>
<dbReference type="OrthoDB" id="220028at2"/>
<dbReference type="SUPFAM" id="SSF52540">
    <property type="entry name" value="P-loop containing nucleoside triphosphate hydrolases"/>
    <property type="match status" value="1"/>
</dbReference>
<evidence type="ECO:0000259" key="9">
    <source>
        <dbReference type="PROSITE" id="PS51192"/>
    </source>
</evidence>
<organism evidence="11 12">
    <name type="scientific">Pseudoalteromonas luteoviolacea</name>
    <dbReference type="NCBI Taxonomy" id="43657"/>
    <lineage>
        <taxon>Bacteria</taxon>
        <taxon>Pseudomonadati</taxon>
        <taxon>Pseudomonadota</taxon>
        <taxon>Gammaproteobacteria</taxon>
        <taxon>Alteromonadales</taxon>
        <taxon>Pseudoalteromonadaceae</taxon>
        <taxon>Pseudoalteromonas</taxon>
    </lineage>
</organism>
<evidence type="ECO:0000256" key="1">
    <source>
        <dbReference type="ARBA" id="ARBA00006847"/>
    </source>
</evidence>
<dbReference type="Pfam" id="PF18019">
    <property type="entry name" value="Cas3_HD"/>
    <property type="match status" value="1"/>
</dbReference>
<keyword evidence="3" id="KW-0479">Metal-binding</keyword>
<dbReference type="GO" id="GO:0046872">
    <property type="term" value="F:metal ion binding"/>
    <property type="evidence" value="ECO:0007669"/>
    <property type="project" value="UniProtKB-KW"/>
</dbReference>
<comment type="similarity">
    <text evidence="1">In the N-terminal section; belongs to the CRISPR-associated nuclease Cas3-HD family.</text>
</comment>
<dbReference type="PROSITE" id="PS51643">
    <property type="entry name" value="HD_CAS3"/>
    <property type="match status" value="1"/>
</dbReference>
<feature type="domain" description="Helicase ATP-binding" evidence="9">
    <location>
        <begin position="414"/>
        <end position="594"/>
    </location>
</feature>
<dbReference type="Proteomes" id="UP000031327">
    <property type="component" value="Unassembled WGS sequence"/>
</dbReference>
<name>A0A0C1MGJ5_9GAMM</name>
<dbReference type="NCBIfam" id="TIGR01596">
    <property type="entry name" value="cas3_HD"/>
    <property type="match status" value="1"/>
</dbReference>
<feature type="domain" description="HD Cas3-type" evidence="10">
    <location>
        <begin position="112"/>
        <end position="353"/>
    </location>
</feature>
<dbReference type="InterPro" id="IPR027417">
    <property type="entry name" value="P-loop_NTPase"/>
</dbReference>
<evidence type="ECO:0000256" key="2">
    <source>
        <dbReference type="ARBA" id="ARBA00009046"/>
    </source>
</evidence>
<evidence type="ECO:0000256" key="6">
    <source>
        <dbReference type="ARBA" id="ARBA00022806"/>
    </source>
</evidence>
<dbReference type="InterPro" id="IPR006483">
    <property type="entry name" value="CRISPR-assoc_Cas3_HD"/>
</dbReference>
<reference evidence="11 12" key="1">
    <citation type="submission" date="2014-12" db="EMBL/GenBank/DDBJ databases">
        <title>Draft Genome Sequence of Pseudoalteromonas luteoviolacea HI1.</title>
        <authorList>
            <person name="Asahina A.Y."/>
            <person name="Hadfield M.G."/>
        </authorList>
    </citation>
    <scope>NUCLEOTIDE SEQUENCE [LARGE SCALE GENOMIC DNA]</scope>
    <source>
        <strain evidence="11 12">HI1</strain>
    </source>
</reference>
<dbReference type="EMBL" id="JWIC01000007">
    <property type="protein sequence ID" value="KID56004.1"/>
    <property type="molecule type" value="Genomic_DNA"/>
</dbReference>
<dbReference type="Gene3D" id="1.10.3210.30">
    <property type="match status" value="1"/>
</dbReference>
<dbReference type="GO" id="GO:0016787">
    <property type="term" value="F:hydrolase activity"/>
    <property type="evidence" value="ECO:0007669"/>
    <property type="project" value="UniProtKB-KW"/>
</dbReference>
<protein>
    <recommendedName>
        <fullName evidence="13">CRISPR-associated endonuclease Cas3</fullName>
    </recommendedName>
</protein>
<dbReference type="InterPro" id="IPR006935">
    <property type="entry name" value="Helicase/UvrB_N"/>
</dbReference>
<dbReference type="GO" id="GO:0003677">
    <property type="term" value="F:DNA binding"/>
    <property type="evidence" value="ECO:0007669"/>
    <property type="project" value="InterPro"/>
</dbReference>
<dbReference type="Pfam" id="PF04851">
    <property type="entry name" value="ResIII"/>
    <property type="match status" value="1"/>
</dbReference>